<dbReference type="InterPro" id="IPR003583">
    <property type="entry name" value="Hlx-hairpin-Hlx_DNA-bd_motif"/>
</dbReference>
<feature type="domain" description="Helix-hairpin-helix DNA-binding motif class 1" evidence="3">
    <location>
        <begin position="202"/>
        <end position="221"/>
    </location>
</feature>
<comment type="caution">
    <text evidence="4">The sequence shown here is derived from an EMBL/GenBank/DDBJ whole genome shotgun (WGS) entry which is preliminary data.</text>
</comment>
<keyword evidence="2" id="KW-0812">Transmembrane</keyword>
<proteinExistence type="predicted"/>
<gene>
    <name evidence="4" type="ORF">Pen02_52980</name>
</gene>
<accession>A0ABQ4E7U8</accession>
<evidence type="ECO:0000259" key="3">
    <source>
        <dbReference type="SMART" id="SM00278"/>
    </source>
</evidence>
<evidence type="ECO:0000256" key="2">
    <source>
        <dbReference type="SAM" id="Phobius"/>
    </source>
</evidence>
<keyword evidence="2" id="KW-0472">Membrane</keyword>
<evidence type="ECO:0000313" key="4">
    <source>
        <dbReference type="EMBL" id="GIG90362.1"/>
    </source>
</evidence>
<protein>
    <recommendedName>
        <fullName evidence="3">Helix-hairpin-helix DNA-binding motif class 1 domain-containing protein</fullName>
    </recommendedName>
</protein>
<feature type="transmembrane region" description="Helical" evidence="2">
    <location>
        <begin position="6"/>
        <end position="27"/>
    </location>
</feature>
<dbReference type="Gene3D" id="1.10.150.20">
    <property type="entry name" value="5' to 3' exonuclease, C-terminal subdomain"/>
    <property type="match status" value="1"/>
</dbReference>
<dbReference type="SMART" id="SM00278">
    <property type="entry name" value="HhH1"/>
    <property type="match status" value="1"/>
</dbReference>
<evidence type="ECO:0000313" key="5">
    <source>
        <dbReference type="Proteomes" id="UP000646749"/>
    </source>
</evidence>
<sequence>MAWFVSQSLLVILAAFLLGMVVGWLVWGKRRSPLPQAGEASVVRPADAEGFKVAVTSTAHAEPRPANPATMVRGERVAGGQDTLTAAKDAATRTTESPSTTTPATTTVEPAAPAVASVATTVEPATATVVSTATTAEPATATGVSPATTAKPAITTAEASKVEPATTTAETAKVESAATAEPVATTVESATPAVGSADTPGDELERIEGIGPKMATALRAAGIHTFRQLADADDDTRRAAIEAAGLTFAPSLVTWGRQARLLANGDEAGFAKLTELLTAGRDTGRS</sequence>
<evidence type="ECO:0000256" key="1">
    <source>
        <dbReference type="SAM" id="MobiDB-lite"/>
    </source>
</evidence>
<dbReference type="Pfam" id="PF14520">
    <property type="entry name" value="HHH_5"/>
    <property type="match status" value="1"/>
</dbReference>
<reference evidence="4 5" key="1">
    <citation type="submission" date="2021-01" db="EMBL/GenBank/DDBJ databases">
        <title>Whole genome shotgun sequence of Plantactinospora endophytica NBRC 110450.</title>
        <authorList>
            <person name="Komaki H."/>
            <person name="Tamura T."/>
        </authorList>
    </citation>
    <scope>NUCLEOTIDE SEQUENCE [LARGE SCALE GENOMIC DNA]</scope>
    <source>
        <strain evidence="4 5">NBRC 110450</strain>
    </source>
</reference>
<feature type="region of interest" description="Disordered" evidence="1">
    <location>
        <begin position="86"/>
        <end position="110"/>
    </location>
</feature>
<dbReference type="Proteomes" id="UP000646749">
    <property type="component" value="Unassembled WGS sequence"/>
</dbReference>
<keyword evidence="2" id="KW-1133">Transmembrane helix</keyword>
<dbReference type="EMBL" id="BONW01000028">
    <property type="protein sequence ID" value="GIG90362.1"/>
    <property type="molecule type" value="Genomic_DNA"/>
</dbReference>
<organism evidence="4 5">
    <name type="scientific">Plantactinospora endophytica</name>
    <dbReference type="NCBI Taxonomy" id="673535"/>
    <lineage>
        <taxon>Bacteria</taxon>
        <taxon>Bacillati</taxon>
        <taxon>Actinomycetota</taxon>
        <taxon>Actinomycetes</taxon>
        <taxon>Micromonosporales</taxon>
        <taxon>Micromonosporaceae</taxon>
        <taxon>Plantactinospora</taxon>
    </lineage>
</organism>
<feature type="compositionally biased region" description="Low complexity" evidence="1">
    <location>
        <begin position="92"/>
        <end position="110"/>
    </location>
</feature>
<keyword evidence="5" id="KW-1185">Reference proteome</keyword>
<name>A0ABQ4E7U8_9ACTN</name>